<reference evidence="2" key="2">
    <citation type="submission" date="2018-05" db="EMBL/GenBank/DDBJ databases">
        <title>OmerRS3 (Oryza meridionalis Reference Sequence Version 3).</title>
        <authorList>
            <person name="Zhang J."/>
            <person name="Kudrna D."/>
            <person name="Lee S."/>
            <person name="Talag J."/>
            <person name="Welchert J."/>
            <person name="Wing R.A."/>
        </authorList>
    </citation>
    <scope>NUCLEOTIDE SEQUENCE [LARGE SCALE GENOMIC DNA]</scope>
    <source>
        <strain evidence="2">cv. OR44</strain>
    </source>
</reference>
<accession>A0A0E0DPT8</accession>
<name>A0A0E0DPT8_9ORYZ</name>
<feature type="compositionally biased region" description="Acidic residues" evidence="1">
    <location>
        <begin position="56"/>
        <end position="65"/>
    </location>
</feature>
<dbReference type="Proteomes" id="UP000008021">
    <property type="component" value="Chromosome 5"/>
</dbReference>
<proteinExistence type="predicted"/>
<feature type="compositionally biased region" description="Basic and acidic residues" evidence="1">
    <location>
        <begin position="17"/>
        <end position="31"/>
    </location>
</feature>
<dbReference type="Gramene" id="OMERI05G10150.1">
    <property type="protein sequence ID" value="OMERI05G10150.1"/>
    <property type="gene ID" value="OMERI05G10150"/>
</dbReference>
<keyword evidence="3" id="KW-1185">Reference proteome</keyword>
<dbReference type="EnsemblPlants" id="OMERI05G10150.1">
    <property type="protein sequence ID" value="OMERI05G10150.1"/>
    <property type="gene ID" value="OMERI05G10150"/>
</dbReference>
<feature type="region of interest" description="Disordered" evidence="1">
    <location>
        <begin position="1"/>
        <end position="73"/>
    </location>
</feature>
<evidence type="ECO:0000313" key="3">
    <source>
        <dbReference type="Proteomes" id="UP000008021"/>
    </source>
</evidence>
<evidence type="ECO:0008006" key="4">
    <source>
        <dbReference type="Google" id="ProtNLM"/>
    </source>
</evidence>
<protein>
    <recommendedName>
        <fullName evidence="4">DUF834 domain-containing protein</fullName>
    </recommendedName>
</protein>
<reference evidence="2" key="1">
    <citation type="submission" date="2015-04" db="UniProtKB">
        <authorList>
            <consortium name="EnsemblPlants"/>
        </authorList>
    </citation>
    <scope>IDENTIFICATION</scope>
</reference>
<dbReference type="AlphaFoldDB" id="A0A0E0DPT8"/>
<evidence type="ECO:0000313" key="2">
    <source>
        <dbReference type="EnsemblPlants" id="OMERI05G10150.1"/>
    </source>
</evidence>
<dbReference type="HOGENOM" id="CLU_1430129_0_0_1"/>
<sequence>MPGSIANDLATPASISGDHRMGGSIAGDHETGGSTASDLVASRSIPDDCETGGSIDDGDNNDDGDSGSGSAKLGSGGSVTIGVLTAVVTTMADYDDSDDGSGGGDDDFGLGSLGGSIACDRWAGGSTAGDLVPSRNVPNDYGTGGSIDYSYNYDDGGGVSGGVELGSCRSIAACLGKGIDCYGDDDGGLQ</sequence>
<evidence type="ECO:0000256" key="1">
    <source>
        <dbReference type="SAM" id="MobiDB-lite"/>
    </source>
</evidence>
<organism evidence="2">
    <name type="scientific">Oryza meridionalis</name>
    <dbReference type="NCBI Taxonomy" id="40149"/>
    <lineage>
        <taxon>Eukaryota</taxon>
        <taxon>Viridiplantae</taxon>
        <taxon>Streptophyta</taxon>
        <taxon>Embryophyta</taxon>
        <taxon>Tracheophyta</taxon>
        <taxon>Spermatophyta</taxon>
        <taxon>Magnoliopsida</taxon>
        <taxon>Liliopsida</taxon>
        <taxon>Poales</taxon>
        <taxon>Poaceae</taxon>
        <taxon>BOP clade</taxon>
        <taxon>Oryzoideae</taxon>
        <taxon>Oryzeae</taxon>
        <taxon>Oryzinae</taxon>
        <taxon>Oryza</taxon>
    </lineage>
</organism>